<dbReference type="EMBL" id="JARJCM010000002">
    <property type="protein sequence ID" value="KAJ7047180.1"/>
    <property type="molecule type" value="Genomic_DNA"/>
</dbReference>
<evidence type="ECO:0000256" key="1">
    <source>
        <dbReference type="RuleBase" id="RU363098"/>
    </source>
</evidence>
<comment type="catalytic activity">
    <reaction evidence="1">
        <text>RNA(n) + a ribonucleoside 5'-triphosphate = RNA(n+1) + diphosphate</text>
        <dbReference type="Rhea" id="RHEA:21248"/>
        <dbReference type="Rhea" id="RHEA-COMP:14527"/>
        <dbReference type="Rhea" id="RHEA-COMP:17342"/>
        <dbReference type="ChEBI" id="CHEBI:33019"/>
        <dbReference type="ChEBI" id="CHEBI:61557"/>
        <dbReference type="ChEBI" id="CHEBI:140395"/>
        <dbReference type="EC" id="2.7.7.48"/>
    </reaction>
</comment>
<dbReference type="GO" id="GO:0031380">
    <property type="term" value="C:nuclear RNA-directed RNA polymerase complex"/>
    <property type="evidence" value="ECO:0007669"/>
    <property type="project" value="TreeGrafter"/>
</dbReference>
<keyword evidence="1" id="KW-0808">Transferase</keyword>
<dbReference type="GO" id="GO:0003968">
    <property type="term" value="F:RNA-directed RNA polymerase activity"/>
    <property type="evidence" value="ECO:0007669"/>
    <property type="project" value="UniProtKB-KW"/>
</dbReference>
<comment type="similarity">
    <text evidence="1">Belongs to the RdRP family.</text>
</comment>
<dbReference type="GO" id="GO:0003723">
    <property type="term" value="F:RNA binding"/>
    <property type="evidence" value="ECO:0007669"/>
    <property type="project" value="UniProtKB-KW"/>
</dbReference>
<dbReference type="InterPro" id="IPR007855">
    <property type="entry name" value="RDRP"/>
</dbReference>
<feature type="domain" description="RDRP core" evidence="2">
    <location>
        <begin position="457"/>
        <end position="1079"/>
    </location>
</feature>
<evidence type="ECO:0000313" key="4">
    <source>
        <dbReference type="Proteomes" id="UP001218188"/>
    </source>
</evidence>
<dbReference type="PANTHER" id="PTHR23079:SF55">
    <property type="entry name" value="RNA-DIRECTED RNA POLYMERASE"/>
    <property type="match status" value="1"/>
</dbReference>
<evidence type="ECO:0000313" key="3">
    <source>
        <dbReference type="EMBL" id="KAJ7047180.1"/>
    </source>
</evidence>
<dbReference type="Pfam" id="PF05183">
    <property type="entry name" value="RdRP"/>
    <property type="match status" value="1"/>
</dbReference>
<keyword evidence="1" id="KW-0548">Nucleotidyltransferase</keyword>
<keyword evidence="1" id="KW-0694">RNA-binding</keyword>
<dbReference type="AlphaFoldDB" id="A0AAD6XGD8"/>
<name>A0AAD6XGD8_9AGAR</name>
<evidence type="ECO:0000259" key="2">
    <source>
        <dbReference type="Pfam" id="PF05183"/>
    </source>
</evidence>
<keyword evidence="1" id="KW-0696">RNA-directed RNA polymerase</keyword>
<gene>
    <name evidence="3" type="ORF">C8F04DRAFT_1062936</name>
</gene>
<dbReference type="InterPro" id="IPR057596">
    <property type="entry name" value="RDRP_core"/>
</dbReference>
<accession>A0AAD6XGD8</accession>
<dbReference type="EC" id="2.7.7.48" evidence="1"/>
<dbReference type="PANTHER" id="PTHR23079">
    <property type="entry name" value="RNA-DEPENDENT RNA POLYMERASE"/>
    <property type="match status" value="1"/>
</dbReference>
<comment type="caution">
    <text evidence="3">The sequence shown here is derived from an EMBL/GenBank/DDBJ whole genome shotgun (WGS) entry which is preliminary data.</text>
</comment>
<proteinExistence type="inferred from homology"/>
<organism evidence="3 4">
    <name type="scientific">Mycena alexandri</name>
    <dbReference type="NCBI Taxonomy" id="1745969"/>
    <lineage>
        <taxon>Eukaryota</taxon>
        <taxon>Fungi</taxon>
        <taxon>Dikarya</taxon>
        <taxon>Basidiomycota</taxon>
        <taxon>Agaricomycotina</taxon>
        <taxon>Agaricomycetes</taxon>
        <taxon>Agaricomycetidae</taxon>
        <taxon>Agaricales</taxon>
        <taxon>Marasmiineae</taxon>
        <taxon>Mycenaceae</taxon>
        <taxon>Mycena</taxon>
    </lineage>
</organism>
<reference evidence="3" key="1">
    <citation type="submission" date="2023-03" db="EMBL/GenBank/DDBJ databases">
        <title>Massive genome expansion in bonnet fungi (Mycena s.s.) driven by repeated elements and novel gene families across ecological guilds.</title>
        <authorList>
            <consortium name="Lawrence Berkeley National Laboratory"/>
            <person name="Harder C.B."/>
            <person name="Miyauchi S."/>
            <person name="Viragh M."/>
            <person name="Kuo A."/>
            <person name="Thoen E."/>
            <person name="Andreopoulos B."/>
            <person name="Lu D."/>
            <person name="Skrede I."/>
            <person name="Drula E."/>
            <person name="Henrissat B."/>
            <person name="Morin E."/>
            <person name="Kohler A."/>
            <person name="Barry K."/>
            <person name="LaButti K."/>
            <person name="Morin E."/>
            <person name="Salamov A."/>
            <person name="Lipzen A."/>
            <person name="Mereny Z."/>
            <person name="Hegedus B."/>
            <person name="Baldrian P."/>
            <person name="Stursova M."/>
            <person name="Weitz H."/>
            <person name="Taylor A."/>
            <person name="Grigoriev I.V."/>
            <person name="Nagy L.G."/>
            <person name="Martin F."/>
            <person name="Kauserud H."/>
        </authorList>
    </citation>
    <scope>NUCLEOTIDE SEQUENCE</scope>
    <source>
        <strain evidence="3">CBHHK200</strain>
    </source>
</reference>
<dbReference type="Proteomes" id="UP001218188">
    <property type="component" value="Unassembled WGS sequence"/>
</dbReference>
<keyword evidence="4" id="KW-1185">Reference proteome</keyword>
<sequence length="1264" mass="142250">MAKVLLTYLPTTADQYDVTVALAKVLHSDDFRSFAKDVVEPIVNPDSSLSRRLVNFAVHLHQSTVGITRNDGSGMLTLPSAEVRSKVLDWVVKRKNPVRIGKNKIKLQRAMQGTQTNEALTLSKTPYIDPSIEKEHQEKLWALHEALRVDVVQFGFYYRDYPPQPIPDNKPPPLRKFSAEWGREYFNTTPPERRRSSSPGPPSGVAWLRFDYDHKVICIQLGDETTEYLGSNINITFSSIIRIAVGYDPKPYVCFDTLTPPQLEGIKFHREVVGDEARDSRKSKTRIGSLEPGHLRVAPYAQQLRIVLYNDPARDMIKVFKDLCVTAGLPATIVAEFKFPYVLEASKRDFFSAKTLHRMDVLLRKYDWAVAFQIEALLHNTSLHTVEIEQLLPRIDQLCRVKGSAFAGQVLHEFHRTLRVKSIRESPAACFTRTLASFVDDPISLQPGTFNCCHVTVTPTRLMLEGPYPIQSNRIIRRYQGYEENFLRVDFRDEDRLQYRWAREVDGSCFVRERVGGILKKGLFLGGREFEFLAYSTSALRGHAVWFMHPFRDDNGTWITSEIIRRGIGDFSGPLLLCPSKYAARLAQAFTATDPSVAISRNQWEEVPDLIVPGHENDEKLHSKYLYTDGVGTISRKLGDMIWQALCEARHTTGAKSIQPSAYQIRFLGYKGVVCVDEELDKHPDGILMRLRPSMRKFDSDELKAMSAEIEIAMPFEKPNTAYLNRPLVMALEDRGVRKAAFSKLQDLAVAAARTIDDSISQFRQVLKDHSLGNEYRLTYLLEKLEASGLGLQAKHRTPGIDNEFLRQLRQVAVNDVLRDMKHGARIPIPESYLLVGVADEGPAYKRAGCTNVYELSPGQIYACIHRRDEEPVWLEGSCTISRSPIAHLGDVQRVQAIGKPPEGMLCFFAGLKNVVVLPSTSPDRSLASCLGGGDLDGDMYSVIQYSPLLPPNQESAASYPDGATLTLDRDSTVDDICKFIVEYINSDVLGLLSDRLLVIADQSKEGMHDEDCKYLAALCSQAVDYPKNGIPVDLDGDNRLPRTLIRCKPDWHAAEVVSPRKTDYYTSDKALGDLYRAITIDDPEPISSDVGAASDANIVENAASNPISSTLAPRIERVIPDYTPPDGSCTETATMFRKYAAELRYISMTHTLTTAPGVNLLEAEIVIGTILAKCAQKRWRGDCTYRLKYHARTLVRDIQKLMWLREKDSDASTESLQVALQRAWNAWDFSVRHEREFGAKSFGLIALGMTFDCLELLEKRHSV</sequence>
<dbReference type="GO" id="GO:0030422">
    <property type="term" value="P:siRNA processing"/>
    <property type="evidence" value="ECO:0007669"/>
    <property type="project" value="TreeGrafter"/>
</dbReference>
<protein>
    <recommendedName>
        <fullName evidence="1">RNA-dependent RNA polymerase</fullName>
        <ecNumber evidence="1">2.7.7.48</ecNumber>
    </recommendedName>
</protein>